<dbReference type="PANTHER" id="PTHR37542">
    <property type="entry name" value="HELO DOMAIN-CONTAINING PROTEIN-RELATED"/>
    <property type="match status" value="1"/>
</dbReference>
<dbReference type="Pfam" id="PF24476">
    <property type="entry name" value="DUF7580"/>
    <property type="match status" value="1"/>
</dbReference>
<dbReference type="SUPFAM" id="SSF56112">
    <property type="entry name" value="Protein kinase-like (PK-like)"/>
    <property type="match status" value="1"/>
</dbReference>
<dbReference type="EMBL" id="QKXC01000081">
    <property type="protein sequence ID" value="RBR23154.1"/>
    <property type="molecule type" value="Genomic_DNA"/>
</dbReference>
<organism evidence="2 3">
    <name type="scientific">Fusarium coffeatum</name>
    <dbReference type="NCBI Taxonomy" id="231269"/>
    <lineage>
        <taxon>Eukaryota</taxon>
        <taxon>Fungi</taxon>
        <taxon>Dikarya</taxon>
        <taxon>Ascomycota</taxon>
        <taxon>Pezizomycotina</taxon>
        <taxon>Sordariomycetes</taxon>
        <taxon>Hypocreomycetidae</taxon>
        <taxon>Hypocreales</taxon>
        <taxon>Nectriaceae</taxon>
        <taxon>Fusarium</taxon>
        <taxon>Fusarium incarnatum-equiseti species complex</taxon>
    </lineage>
</organism>
<dbReference type="RefSeq" id="XP_031017745.1">
    <property type="nucleotide sequence ID" value="XM_031158296.1"/>
</dbReference>
<dbReference type="AlphaFoldDB" id="A0A366S1I9"/>
<dbReference type="OrthoDB" id="1911848at2759"/>
<accession>A0A366S1I9</accession>
<comment type="caution">
    <text evidence="2">The sequence shown here is derived from an EMBL/GenBank/DDBJ whole genome shotgun (WGS) entry which is preliminary data.</text>
</comment>
<protein>
    <recommendedName>
        <fullName evidence="1">DUF7580 domain-containing protein</fullName>
    </recommendedName>
</protein>
<evidence type="ECO:0000313" key="3">
    <source>
        <dbReference type="Proteomes" id="UP000253153"/>
    </source>
</evidence>
<keyword evidence="3" id="KW-1185">Reference proteome</keyword>
<dbReference type="GeneID" id="41993592"/>
<evidence type="ECO:0000259" key="1">
    <source>
        <dbReference type="Pfam" id="PF24476"/>
    </source>
</evidence>
<dbReference type="InterPro" id="IPR056002">
    <property type="entry name" value="DUF7580"/>
</dbReference>
<reference evidence="2 3" key="1">
    <citation type="submission" date="2018-06" db="EMBL/GenBank/DDBJ databases">
        <title>Fusarium incarnatum-equiseti species complex species 28.</title>
        <authorList>
            <person name="Gardiner D.M."/>
        </authorList>
    </citation>
    <scope>NUCLEOTIDE SEQUENCE [LARGE SCALE GENOMIC DNA]</scope>
    <source>
        <strain evidence="2 3">FIESC_28</strain>
    </source>
</reference>
<dbReference type="Gene3D" id="1.10.510.10">
    <property type="entry name" value="Transferase(Phosphotransferase) domain 1"/>
    <property type="match status" value="1"/>
</dbReference>
<proteinExistence type="predicted"/>
<dbReference type="Proteomes" id="UP000253153">
    <property type="component" value="Unassembled WGS sequence"/>
</dbReference>
<feature type="domain" description="DUF7580" evidence="1">
    <location>
        <begin position="328"/>
        <end position="526"/>
    </location>
</feature>
<evidence type="ECO:0000313" key="2">
    <source>
        <dbReference type="EMBL" id="RBR23154.1"/>
    </source>
</evidence>
<sequence>MDPLSVAGLTIAVFDQLWKLGDRTADLIANFRDFDNDSRSMEHKIKDESNQTRALQMLLFESSNIYDGQCLFEQFDVDIQEEIRVQLEQASDVLDRAYRILNRPLNAYLGVSPTPSHDSLVLGDTPTRRPGSFQRFRWSLMDKKRVEAIIRDFADSNDRIHENLKLWCLGTSIGVDLRHLKRLETNINSQKLGFDADARLQLATGQKSPIPQTLEIDELELRQELLNVEPLAECFGVLTWKGQNIMAEYRSYAAESPVPVDIDNRTRDLVDRLANLLHQPKEALFRTPKCQGWVKQMQQNRVVYLFNIPQTVEPLPMRLLDALQSDKIPTPSLSQRFHLASKLAKCISQLQLVKWVHESFRSENIIFFRKENSTSSEEDCLDLTEPWIFGFEFSRPEAYFSHGVEDTCLGRNIYRHPNRQLKPTQVFSKIHDIYALGVVLLEIGLWQPATSLEKHGFAKVRDPQAIKDRLVCQAEKRLGSKMGDKYKDIVLRCLEGRFDIVDDTKEDLKLQQAFRSKIVTVLQNAAENI</sequence>
<name>A0A366S1I9_9HYPO</name>
<dbReference type="PANTHER" id="PTHR37542:SF3">
    <property type="entry name" value="PRION-INHIBITION AND PROPAGATION HELO DOMAIN-CONTAINING PROTEIN"/>
    <property type="match status" value="1"/>
</dbReference>
<gene>
    <name evidence="2" type="ORF">FIESC28_04149</name>
</gene>
<dbReference type="InterPro" id="IPR011009">
    <property type="entry name" value="Kinase-like_dom_sf"/>
</dbReference>